<name>A0A926DGG0_9FIRM</name>
<dbReference type="EMBL" id="JACRSP010000004">
    <property type="protein sequence ID" value="MBC8536849.1"/>
    <property type="molecule type" value="Genomic_DNA"/>
</dbReference>
<comment type="caution">
    <text evidence="1">The sequence shown here is derived from an EMBL/GenBank/DDBJ whole genome shotgun (WGS) entry which is preliminary data.</text>
</comment>
<dbReference type="Proteomes" id="UP000620366">
    <property type="component" value="Unassembled WGS sequence"/>
</dbReference>
<reference evidence="1" key="1">
    <citation type="submission" date="2020-08" db="EMBL/GenBank/DDBJ databases">
        <title>Genome public.</title>
        <authorList>
            <person name="Liu C."/>
            <person name="Sun Q."/>
        </authorList>
    </citation>
    <scope>NUCLEOTIDE SEQUENCE</scope>
    <source>
        <strain evidence="1">BX7</strain>
    </source>
</reference>
<keyword evidence="2" id="KW-1185">Reference proteome</keyword>
<sequence>MAKINPALLPHLDALPAEIRDNIVQSKVTIETIEELNLCIKLAESHHRCCGDL</sequence>
<organism evidence="1 2">
    <name type="scientific">Feifania hominis</name>
    <dbReference type="NCBI Taxonomy" id="2763660"/>
    <lineage>
        <taxon>Bacteria</taxon>
        <taxon>Bacillati</taxon>
        <taxon>Bacillota</taxon>
        <taxon>Clostridia</taxon>
        <taxon>Eubacteriales</taxon>
        <taxon>Feifaniaceae</taxon>
        <taxon>Feifania</taxon>
    </lineage>
</organism>
<dbReference type="RefSeq" id="WP_249300838.1">
    <property type="nucleotide sequence ID" value="NZ_JACRSP010000004.1"/>
</dbReference>
<accession>A0A926DGG0</accession>
<protein>
    <submittedName>
        <fullName evidence="1">Uncharacterized protein</fullName>
    </submittedName>
</protein>
<evidence type="ECO:0000313" key="1">
    <source>
        <dbReference type="EMBL" id="MBC8536849.1"/>
    </source>
</evidence>
<gene>
    <name evidence="1" type="ORF">H8695_09135</name>
</gene>
<proteinExistence type="predicted"/>
<dbReference type="AlphaFoldDB" id="A0A926DGG0"/>
<evidence type="ECO:0000313" key="2">
    <source>
        <dbReference type="Proteomes" id="UP000620366"/>
    </source>
</evidence>